<proteinExistence type="predicted"/>
<dbReference type="InterPro" id="IPR000182">
    <property type="entry name" value="GNAT_dom"/>
</dbReference>
<gene>
    <name evidence="2" type="ORF">J2Z60_001722</name>
</gene>
<name>A0ABS4MFR4_9LACO</name>
<dbReference type="GO" id="GO:0008999">
    <property type="term" value="F:protein-N-terminal-alanine acetyltransferase activity"/>
    <property type="evidence" value="ECO:0007669"/>
    <property type="project" value="UniProtKB-EC"/>
</dbReference>
<dbReference type="Pfam" id="PF00583">
    <property type="entry name" value="Acetyltransf_1"/>
    <property type="match status" value="1"/>
</dbReference>
<dbReference type="EC" id="2.3.1.267" evidence="2"/>
<dbReference type="InterPro" id="IPR006464">
    <property type="entry name" value="AcTrfase_RimI/Ard1"/>
</dbReference>
<accession>A0ABS4MFR4</accession>
<dbReference type="PANTHER" id="PTHR47542">
    <property type="entry name" value="ACYL-COA N-ACYLTRANSFERASES (NAT) SUPERFAMILY PROTEIN"/>
    <property type="match status" value="1"/>
</dbReference>
<dbReference type="EMBL" id="JAGGLU010000011">
    <property type="protein sequence ID" value="MBP2058537.1"/>
    <property type="molecule type" value="Genomic_DNA"/>
</dbReference>
<evidence type="ECO:0000259" key="1">
    <source>
        <dbReference type="PROSITE" id="PS51186"/>
    </source>
</evidence>
<dbReference type="PANTHER" id="PTHR47542:SF2">
    <property type="entry name" value="ACYL-COA N-ACYLTRANSFERASES (NAT) SUPERFAMILY PROTEIN"/>
    <property type="match status" value="1"/>
</dbReference>
<keyword evidence="2" id="KW-0012">Acyltransferase</keyword>
<dbReference type="CDD" id="cd04301">
    <property type="entry name" value="NAT_SF"/>
    <property type="match status" value="1"/>
</dbReference>
<dbReference type="Proteomes" id="UP001519292">
    <property type="component" value="Unassembled WGS sequence"/>
</dbReference>
<dbReference type="SUPFAM" id="SSF55729">
    <property type="entry name" value="Acyl-CoA N-acyltransferases (Nat)"/>
    <property type="match status" value="1"/>
</dbReference>
<dbReference type="NCBIfam" id="TIGR01575">
    <property type="entry name" value="rimI"/>
    <property type="match status" value="1"/>
</dbReference>
<dbReference type="InterPro" id="IPR016181">
    <property type="entry name" value="Acyl_CoA_acyltransferase"/>
</dbReference>
<sequence>MVRIVTMWKKFNNFLHPAELDLNFEELAFKVNGYLLNIMQANEAHISDVIELEREVYYGKTPWNKRAFESELSKHNTIYLVVYNGAGLVAFAGMRMQGQEGHITNIAVKPMFQRLGIGTYLLKLLTEIAYKNRAVQMTLEVRTDNRQARSVYQKFGFVPNFVRKNYYISEHADALSMIKRITDEEQEEVN</sequence>
<organism evidence="2 3">
    <name type="scientific">Lactobacillus colini</name>
    <dbReference type="NCBI Taxonomy" id="1819254"/>
    <lineage>
        <taxon>Bacteria</taxon>
        <taxon>Bacillati</taxon>
        <taxon>Bacillota</taxon>
        <taxon>Bacilli</taxon>
        <taxon>Lactobacillales</taxon>
        <taxon>Lactobacillaceae</taxon>
        <taxon>Lactobacillus</taxon>
    </lineage>
</organism>
<dbReference type="Gene3D" id="3.40.630.30">
    <property type="match status" value="1"/>
</dbReference>
<protein>
    <submittedName>
        <fullName evidence="2">Ribosomal-protein-alanine N-acetyltransferase</fullName>
        <ecNumber evidence="2">2.3.1.267</ecNumber>
    </submittedName>
</protein>
<reference evidence="2 3" key="1">
    <citation type="submission" date="2021-03" db="EMBL/GenBank/DDBJ databases">
        <title>Genomic Encyclopedia of Type Strains, Phase IV (KMG-IV): sequencing the most valuable type-strain genomes for metagenomic binning, comparative biology and taxonomic classification.</title>
        <authorList>
            <person name="Goeker M."/>
        </authorList>
    </citation>
    <scope>NUCLEOTIDE SEQUENCE [LARGE SCALE GENOMIC DNA]</scope>
    <source>
        <strain evidence="2 3">DSM 101872</strain>
    </source>
</reference>
<evidence type="ECO:0000313" key="3">
    <source>
        <dbReference type="Proteomes" id="UP001519292"/>
    </source>
</evidence>
<dbReference type="PROSITE" id="PS51186">
    <property type="entry name" value="GNAT"/>
    <property type="match status" value="1"/>
</dbReference>
<evidence type="ECO:0000313" key="2">
    <source>
        <dbReference type="EMBL" id="MBP2058537.1"/>
    </source>
</evidence>
<keyword evidence="3" id="KW-1185">Reference proteome</keyword>
<feature type="domain" description="N-acetyltransferase" evidence="1">
    <location>
        <begin position="36"/>
        <end position="182"/>
    </location>
</feature>
<keyword evidence="2" id="KW-0808">Transferase</keyword>
<comment type="caution">
    <text evidence="2">The sequence shown here is derived from an EMBL/GenBank/DDBJ whole genome shotgun (WGS) entry which is preliminary data.</text>
</comment>